<dbReference type="InParanoid" id="A0A7N2KVX2"/>
<dbReference type="Gramene" id="QL02p042956:mrna">
    <property type="protein sequence ID" value="QL02p042956:mrna"/>
    <property type="gene ID" value="QL02p042956"/>
</dbReference>
<accession>A0A7N2KVX2</accession>
<protein>
    <submittedName>
        <fullName evidence="1">Uncharacterized protein</fullName>
    </submittedName>
</protein>
<keyword evidence="2" id="KW-1185">Reference proteome</keyword>
<name>A0A7N2KVX2_QUELO</name>
<reference evidence="2" key="1">
    <citation type="journal article" date="2016" name="G3 (Bethesda)">
        <title>First Draft Assembly and Annotation of the Genome of a California Endemic Oak Quercus lobata Nee (Fagaceae).</title>
        <authorList>
            <person name="Sork V.L."/>
            <person name="Fitz-Gibbon S.T."/>
            <person name="Puiu D."/>
            <person name="Crepeau M."/>
            <person name="Gugger P.F."/>
            <person name="Sherman R."/>
            <person name="Stevens K."/>
            <person name="Langley C.H."/>
            <person name="Pellegrini M."/>
            <person name="Salzberg S.L."/>
        </authorList>
    </citation>
    <scope>NUCLEOTIDE SEQUENCE [LARGE SCALE GENOMIC DNA]</scope>
    <source>
        <strain evidence="2">cv. SW786</strain>
    </source>
</reference>
<organism evidence="1 2">
    <name type="scientific">Quercus lobata</name>
    <name type="common">Valley oak</name>
    <dbReference type="NCBI Taxonomy" id="97700"/>
    <lineage>
        <taxon>Eukaryota</taxon>
        <taxon>Viridiplantae</taxon>
        <taxon>Streptophyta</taxon>
        <taxon>Embryophyta</taxon>
        <taxon>Tracheophyta</taxon>
        <taxon>Spermatophyta</taxon>
        <taxon>Magnoliopsida</taxon>
        <taxon>eudicotyledons</taxon>
        <taxon>Gunneridae</taxon>
        <taxon>Pentapetalae</taxon>
        <taxon>rosids</taxon>
        <taxon>fabids</taxon>
        <taxon>Fagales</taxon>
        <taxon>Fagaceae</taxon>
        <taxon>Quercus</taxon>
    </lineage>
</organism>
<dbReference type="Proteomes" id="UP000594261">
    <property type="component" value="Chromosome 2"/>
</dbReference>
<evidence type="ECO:0000313" key="1">
    <source>
        <dbReference type="EnsemblPlants" id="QL02p042956:mrna"/>
    </source>
</evidence>
<reference evidence="1" key="2">
    <citation type="submission" date="2021-01" db="UniProtKB">
        <authorList>
            <consortium name="EnsemblPlants"/>
        </authorList>
    </citation>
    <scope>IDENTIFICATION</scope>
</reference>
<proteinExistence type="predicted"/>
<dbReference type="AlphaFoldDB" id="A0A7N2KVX2"/>
<dbReference type="EnsemblPlants" id="QL02p042956:mrna">
    <property type="protein sequence ID" value="QL02p042956:mrna"/>
    <property type="gene ID" value="QL02p042956"/>
</dbReference>
<evidence type="ECO:0000313" key="2">
    <source>
        <dbReference type="Proteomes" id="UP000594261"/>
    </source>
</evidence>
<sequence>MTPSQEDLRHRVAQLQTGQLTPTHQRRGGESVARLRVGLVQRFKEESGEDEGQKHHLVGVLTETQALFTGFCLGNFFPSWDWVDSLSGYTKRLSKNLEDLQAVCE</sequence>